<proteinExistence type="predicted"/>
<dbReference type="Proteomes" id="UP000574390">
    <property type="component" value="Unassembled WGS sequence"/>
</dbReference>
<gene>
    <name evidence="2" type="primary">DNAH1_30</name>
    <name evidence="2" type="ORF">FOZ62_028493</name>
</gene>
<evidence type="ECO:0000259" key="1">
    <source>
        <dbReference type="Pfam" id="PF18199"/>
    </source>
</evidence>
<accession>A0A7J6RBN8</accession>
<dbReference type="FunFam" id="1.20.1270.280:FF:000001">
    <property type="entry name" value="dynein heavy chain 7, axonemal"/>
    <property type="match status" value="1"/>
</dbReference>
<sequence>NCSIAFAKQESAELLAGILSMAPQTGSGASGQSTADVMSGVAEEVLSKVPPLFDMLAVEEAYPPLYEESMNTVLRQEVLRYNRLLNEIRSTVPELQKALKGLVVMSESLEKMGNAFLTNQVPEAWSDRGFLSLKPLSSWISDLIDRVTFMEKWVRSGVPPAFWISGLFFPQAFLTGTLQNFSRAKKVAIDRLAFDFTILDDREVGQITERASEGVYVYGIFLEGCRWDSTTHLLAESLPKELFCELPPIHFLPVVDREQPKSILQCPIYKVVSRRGTLLTTGHSTNFVLYIDIPSDREEDIWVRAGAAGFLALKT</sequence>
<dbReference type="PANTHER" id="PTHR46961">
    <property type="entry name" value="DYNEIN HEAVY CHAIN 1, AXONEMAL-LIKE PROTEIN"/>
    <property type="match status" value="1"/>
</dbReference>
<dbReference type="FunFam" id="3.10.490.20:FF:000009">
    <property type="entry name" value="Dynein heavy chain 4"/>
    <property type="match status" value="1"/>
</dbReference>
<organism evidence="2 3">
    <name type="scientific">Perkinsus olseni</name>
    <name type="common">Perkinsus atlanticus</name>
    <dbReference type="NCBI Taxonomy" id="32597"/>
    <lineage>
        <taxon>Eukaryota</taxon>
        <taxon>Sar</taxon>
        <taxon>Alveolata</taxon>
        <taxon>Perkinsozoa</taxon>
        <taxon>Perkinsea</taxon>
        <taxon>Perkinsida</taxon>
        <taxon>Perkinsidae</taxon>
        <taxon>Perkinsus</taxon>
    </lineage>
</organism>
<dbReference type="Gene3D" id="3.10.490.20">
    <property type="match status" value="1"/>
</dbReference>
<evidence type="ECO:0000313" key="2">
    <source>
        <dbReference type="EMBL" id="KAF4717761.1"/>
    </source>
</evidence>
<evidence type="ECO:0000313" key="3">
    <source>
        <dbReference type="Proteomes" id="UP000574390"/>
    </source>
</evidence>
<dbReference type="Gene3D" id="1.20.1270.280">
    <property type="match status" value="1"/>
</dbReference>
<dbReference type="Pfam" id="PF18199">
    <property type="entry name" value="Dynein_C"/>
    <property type="match status" value="1"/>
</dbReference>
<dbReference type="InterPro" id="IPR043160">
    <property type="entry name" value="Dynein_C_barrel"/>
</dbReference>
<dbReference type="InterPro" id="IPR041228">
    <property type="entry name" value="Dynein_C"/>
</dbReference>
<name>A0A7J6RBN8_PEROL</name>
<comment type="caution">
    <text evidence="2">The sequence shown here is derived from an EMBL/GenBank/DDBJ whole genome shotgun (WGS) entry which is preliminary data.</text>
</comment>
<dbReference type="PANTHER" id="PTHR46961:SF5">
    <property type="entry name" value="DYNEIN AXONEMAL HEAVY CHAIN 1"/>
    <property type="match status" value="1"/>
</dbReference>
<dbReference type="GO" id="GO:0007018">
    <property type="term" value="P:microtubule-based movement"/>
    <property type="evidence" value="ECO:0007669"/>
    <property type="project" value="InterPro"/>
</dbReference>
<dbReference type="AlphaFoldDB" id="A0A7J6RBN8"/>
<dbReference type="GO" id="GO:0030286">
    <property type="term" value="C:dynein complex"/>
    <property type="evidence" value="ECO:0007669"/>
    <property type="project" value="InterPro"/>
</dbReference>
<reference evidence="2 3" key="1">
    <citation type="submission" date="2020-04" db="EMBL/GenBank/DDBJ databases">
        <title>Perkinsus olseni comparative genomics.</title>
        <authorList>
            <person name="Bogema D.R."/>
        </authorList>
    </citation>
    <scope>NUCLEOTIDE SEQUENCE [LARGE SCALE GENOMIC DNA]</scope>
    <source>
        <strain evidence="2">ATCC PRA-205</strain>
    </source>
</reference>
<dbReference type="GO" id="GO:0045505">
    <property type="term" value="F:dynein intermediate chain binding"/>
    <property type="evidence" value="ECO:0007669"/>
    <property type="project" value="InterPro"/>
</dbReference>
<dbReference type="GO" id="GO:0051959">
    <property type="term" value="F:dynein light intermediate chain binding"/>
    <property type="evidence" value="ECO:0007669"/>
    <property type="project" value="InterPro"/>
</dbReference>
<feature type="non-terminal residue" evidence="2">
    <location>
        <position position="315"/>
    </location>
</feature>
<feature type="domain" description="Dynein heavy chain C-terminal" evidence="1">
    <location>
        <begin position="9"/>
        <end position="310"/>
    </location>
</feature>
<protein>
    <submittedName>
        <fullName evidence="2">Dynein heavy chain 1, axonemal</fullName>
    </submittedName>
</protein>
<dbReference type="InterPro" id="IPR026983">
    <property type="entry name" value="DHC"/>
</dbReference>
<dbReference type="EMBL" id="JABANM010023504">
    <property type="protein sequence ID" value="KAF4717761.1"/>
    <property type="molecule type" value="Genomic_DNA"/>
</dbReference>